<gene>
    <name evidence="1" type="ORF">LCGC14_0574410</name>
</gene>
<organism evidence="1">
    <name type="scientific">marine sediment metagenome</name>
    <dbReference type="NCBI Taxonomy" id="412755"/>
    <lineage>
        <taxon>unclassified sequences</taxon>
        <taxon>metagenomes</taxon>
        <taxon>ecological metagenomes</taxon>
    </lineage>
</organism>
<evidence type="ECO:0000313" key="1">
    <source>
        <dbReference type="EMBL" id="KKN56234.1"/>
    </source>
</evidence>
<dbReference type="EMBL" id="LAZR01000852">
    <property type="protein sequence ID" value="KKN56234.1"/>
    <property type="molecule type" value="Genomic_DNA"/>
</dbReference>
<sequence length="235" mass="28542">MDRFERENTILKIRQDVDILLENRDIIEANCGQLVCEKDSCEDCIVHYKLGFIEKEVSRLREKADDLLIKCDTWSYTIMGNRRAGWLWSRLFDIMFRTLKDEEIDQYPHKLPDGLIKEAIERNYKRLVCFTNSQISRLAYQVLEVFLMKYGARMTEDVRKRILEFSSWEDEEEQLIYKREWEERKLYLFDFREKVKKYKEGVKTTVPIESINDVMDRYKDNFFFERDSINYGIKI</sequence>
<name>A0A0F9RNC1_9ZZZZ</name>
<protein>
    <submittedName>
        <fullName evidence="1">Uncharacterized protein</fullName>
    </submittedName>
</protein>
<dbReference type="AlphaFoldDB" id="A0A0F9RNC1"/>
<proteinExistence type="predicted"/>
<comment type="caution">
    <text evidence="1">The sequence shown here is derived from an EMBL/GenBank/DDBJ whole genome shotgun (WGS) entry which is preliminary data.</text>
</comment>
<reference evidence="1" key="1">
    <citation type="journal article" date="2015" name="Nature">
        <title>Complex archaea that bridge the gap between prokaryotes and eukaryotes.</title>
        <authorList>
            <person name="Spang A."/>
            <person name="Saw J.H."/>
            <person name="Jorgensen S.L."/>
            <person name="Zaremba-Niedzwiedzka K."/>
            <person name="Martijn J."/>
            <person name="Lind A.E."/>
            <person name="van Eijk R."/>
            <person name="Schleper C."/>
            <person name="Guy L."/>
            <person name="Ettema T.J."/>
        </authorList>
    </citation>
    <scope>NUCLEOTIDE SEQUENCE</scope>
</reference>
<accession>A0A0F9RNC1</accession>